<dbReference type="InterPro" id="IPR006162">
    <property type="entry name" value="Ppantetheine_attach_site"/>
</dbReference>
<dbReference type="InterPro" id="IPR036736">
    <property type="entry name" value="ACP-like_sf"/>
</dbReference>
<keyword evidence="5" id="KW-1185">Reference proteome</keyword>
<sequence length="122" mass="13269">MKPGSENSSIGGGSQSILSSLQGLEFIEAVQVVREHFIAKPCSYGVDSMIGAELRNWIFKELGLDISFQQLLGPSLTITKFAEDICAKAWEYKGDIVGQHCGSVHKGNCKRKEANPSVPNSR</sequence>
<dbReference type="GO" id="GO:0044550">
    <property type="term" value="P:secondary metabolite biosynthetic process"/>
    <property type="evidence" value="ECO:0007669"/>
    <property type="project" value="UniProtKB-ARBA"/>
</dbReference>
<feature type="domain" description="Carrier" evidence="3">
    <location>
        <begin position="8"/>
        <end position="89"/>
    </location>
</feature>
<dbReference type="RefSeq" id="XP_056758731.1">
    <property type="nucleotide sequence ID" value="XM_056893736.1"/>
</dbReference>
<dbReference type="EMBL" id="JAQJAE010000001">
    <property type="protein sequence ID" value="KAJ5617564.1"/>
    <property type="molecule type" value="Genomic_DNA"/>
</dbReference>
<evidence type="ECO:0000313" key="4">
    <source>
        <dbReference type="EMBL" id="KAJ5617564.1"/>
    </source>
</evidence>
<keyword evidence="1" id="KW-0596">Phosphopantetheine</keyword>
<dbReference type="InterPro" id="IPR009081">
    <property type="entry name" value="PP-bd_ACP"/>
</dbReference>
<dbReference type="PROSITE" id="PS00012">
    <property type="entry name" value="PHOSPHOPANTETHEINE"/>
    <property type="match status" value="1"/>
</dbReference>
<keyword evidence="2" id="KW-0597">Phosphoprotein</keyword>
<comment type="caution">
    <text evidence="4">The sequence shown here is derived from an EMBL/GenBank/DDBJ whole genome shotgun (WGS) entry which is preliminary data.</text>
</comment>
<protein>
    <submittedName>
        <fullName evidence="4">Acyl transferase/acyl hydrolase/lysophospholipase</fullName>
    </submittedName>
</protein>
<proteinExistence type="predicted"/>
<dbReference type="GO" id="GO:0016740">
    <property type="term" value="F:transferase activity"/>
    <property type="evidence" value="ECO:0007669"/>
    <property type="project" value="UniProtKB-KW"/>
</dbReference>
<evidence type="ECO:0000256" key="2">
    <source>
        <dbReference type="ARBA" id="ARBA00022553"/>
    </source>
</evidence>
<keyword evidence="4" id="KW-0378">Hydrolase</keyword>
<evidence type="ECO:0000313" key="5">
    <source>
        <dbReference type="Proteomes" id="UP001213799"/>
    </source>
</evidence>
<dbReference type="AlphaFoldDB" id="A0AAD6H992"/>
<accession>A0AAD6H992</accession>
<reference evidence="4" key="2">
    <citation type="submission" date="2023-01" db="EMBL/GenBank/DDBJ databases">
        <authorList>
            <person name="Petersen C."/>
        </authorList>
    </citation>
    <scope>NUCLEOTIDE SEQUENCE</scope>
    <source>
        <strain evidence="4">IBT 12815</strain>
    </source>
</reference>
<gene>
    <name evidence="4" type="ORF">N7537_002678</name>
</gene>
<dbReference type="Proteomes" id="UP001213799">
    <property type="component" value="Unassembled WGS sequence"/>
</dbReference>
<name>A0AAD6H992_9EURO</name>
<reference evidence="4" key="1">
    <citation type="journal article" date="2023" name="IMA Fungus">
        <title>Comparative genomic study of the Penicillium genus elucidates a diverse pangenome and 15 lateral gene transfer events.</title>
        <authorList>
            <person name="Petersen C."/>
            <person name="Sorensen T."/>
            <person name="Nielsen M.R."/>
            <person name="Sondergaard T.E."/>
            <person name="Sorensen J.L."/>
            <person name="Fitzpatrick D.A."/>
            <person name="Frisvad J.C."/>
            <person name="Nielsen K.L."/>
        </authorList>
    </citation>
    <scope>NUCLEOTIDE SEQUENCE</scope>
    <source>
        <strain evidence="4">IBT 12815</strain>
    </source>
</reference>
<evidence type="ECO:0000259" key="3">
    <source>
        <dbReference type="PROSITE" id="PS50075"/>
    </source>
</evidence>
<evidence type="ECO:0000256" key="1">
    <source>
        <dbReference type="ARBA" id="ARBA00022450"/>
    </source>
</evidence>
<dbReference type="GeneID" id="81583978"/>
<keyword evidence="4" id="KW-0808">Transferase</keyword>
<dbReference type="PROSITE" id="PS50075">
    <property type="entry name" value="CARRIER"/>
    <property type="match status" value="1"/>
</dbReference>
<dbReference type="SUPFAM" id="SSF47336">
    <property type="entry name" value="ACP-like"/>
    <property type="match status" value="1"/>
</dbReference>
<organism evidence="4 5">
    <name type="scientific">Penicillium hordei</name>
    <dbReference type="NCBI Taxonomy" id="40994"/>
    <lineage>
        <taxon>Eukaryota</taxon>
        <taxon>Fungi</taxon>
        <taxon>Dikarya</taxon>
        <taxon>Ascomycota</taxon>
        <taxon>Pezizomycotina</taxon>
        <taxon>Eurotiomycetes</taxon>
        <taxon>Eurotiomycetidae</taxon>
        <taxon>Eurotiales</taxon>
        <taxon>Aspergillaceae</taxon>
        <taxon>Penicillium</taxon>
    </lineage>
</organism>
<dbReference type="GO" id="GO:0016787">
    <property type="term" value="F:hydrolase activity"/>
    <property type="evidence" value="ECO:0007669"/>
    <property type="project" value="UniProtKB-KW"/>
</dbReference>